<comment type="similarity">
    <text evidence="1">Belongs to the phospholipase D family.</text>
</comment>
<dbReference type="SUPFAM" id="SSF56024">
    <property type="entry name" value="Phospholipase D/nuclease"/>
    <property type="match status" value="2"/>
</dbReference>
<dbReference type="PROSITE" id="PS50035">
    <property type="entry name" value="PLD"/>
    <property type="match status" value="2"/>
</dbReference>
<dbReference type="InterPro" id="IPR001736">
    <property type="entry name" value="PLipase_D/transphosphatidylase"/>
</dbReference>
<gene>
    <name evidence="4" type="primary">Necator_chrX.g21899</name>
    <name evidence="4" type="ORF">RB195_021738</name>
</gene>
<dbReference type="PANTHER" id="PTHR10185">
    <property type="entry name" value="PHOSPHOLIPASE D - RELATED"/>
    <property type="match status" value="1"/>
</dbReference>
<evidence type="ECO:0000259" key="3">
    <source>
        <dbReference type="PROSITE" id="PS50035"/>
    </source>
</evidence>
<reference evidence="4 5" key="1">
    <citation type="submission" date="2023-08" db="EMBL/GenBank/DDBJ databases">
        <title>A Necator americanus chromosomal reference genome.</title>
        <authorList>
            <person name="Ilik V."/>
            <person name="Petrzelkova K.J."/>
            <person name="Pardy F."/>
            <person name="Fuh T."/>
            <person name="Niatou-Singa F.S."/>
            <person name="Gouil Q."/>
            <person name="Baker L."/>
            <person name="Ritchie M.E."/>
            <person name="Jex A.R."/>
            <person name="Gazzola D."/>
            <person name="Li H."/>
            <person name="Toshio Fujiwara R."/>
            <person name="Zhan B."/>
            <person name="Aroian R.V."/>
            <person name="Pafco B."/>
            <person name="Schwarz E.M."/>
        </authorList>
    </citation>
    <scope>NUCLEOTIDE SEQUENCE [LARGE SCALE GENOMIC DNA]</scope>
    <source>
        <strain evidence="4 5">Aroian</strain>
        <tissue evidence="4">Whole animal</tissue>
    </source>
</reference>
<dbReference type="InterPro" id="IPR032803">
    <property type="entry name" value="PLDc_3"/>
</dbReference>
<dbReference type="SMART" id="SM00155">
    <property type="entry name" value="PLDc"/>
    <property type="match status" value="2"/>
</dbReference>
<accession>A0ABR1ECQ7</accession>
<feature type="transmembrane region" description="Helical" evidence="2">
    <location>
        <begin position="112"/>
        <end position="136"/>
    </location>
</feature>
<comment type="caution">
    <text evidence="4">The sequence shown here is derived from an EMBL/GenBank/DDBJ whole genome shotgun (WGS) entry which is preliminary data.</text>
</comment>
<evidence type="ECO:0000313" key="5">
    <source>
        <dbReference type="Proteomes" id="UP001303046"/>
    </source>
</evidence>
<sequence>MKRGVRQDSKISPKVYTSTLESAMRKLEQDDMGVKDYGQQLYHLRFNDGIDLKQCTKASCFLCLSAAACPRKSSKWCSHRMSETKIASQNNCSTEKALHNSLSSTKQHSSTLFSLSILLSLIVPFITTCLLSNSLVEKSNLHTSIETECYKTCSIRVVESIPDNITFRNATLPPSTFYAWNRLIDFAEKDLYIAAYKSSLQGKHVLGHRSDLSVQGDFVYDSLLHVGTTGRLNIKMVENYPPKDKGDNADGIILQNKGAVHRRSLNIEKILGRGKMHSKFVISDNKHFYLGSANLDWRSLNQKMELGVLVENCKCLGEDLRNIFDVYWDIPQQSYPRILEKTAYYNMKKPLQIDIEGERSAIYLATSPKELSNRDRTWDLDAIVTEIDNAKESIDIHVMDYFPLFIYKRPKVHFPTIDDALRRAVLRGVHVRILAAALHYPEIGVRFLRSLASLNNLDENTTIEVRIFKVPSTDVDNIVVSRERRTHNKFMVSETAVIIGTSNWSGDYFVGGTTGAAVVIKQDGEKRALVREMQAIFERDWSSDYAHPLEDYFLGCIERGVQADFCEAF</sequence>
<dbReference type="CDD" id="cd09107">
    <property type="entry name" value="PLDc_vPLD3_4_5_like_2"/>
    <property type="match status" value="1"/>
</dbReference>
<keyword evidence="2" id="KW-1133">Transmembrane helix</keyword>
<dbReference type="PANTHER" id="PTHR10185:SF25">
    <property type="entry name" value="PLD PHOSPHODIESTERASE DOMAIN-CONTAINING PROTEIN"/>
    <property type="match status" value="1"/>
</dbReference>
<dbReference type="EMBL" id="JAVFWL010000006">
    <property type="protein sequence ID" value="KAK6760378.1"/>
    <property type="molecule type" value="Genomic_DNA"/>
</dbReference>
<proteinExistence type="inferred from homology"/>
<keyword evidence="5" id="KW-1185">Reference proteome</keyword>
<name>A0ABR1ECQ7_NECAM</name>
<dbReference type="Pfam" id="PF13918">
    <property type="entry name" value="PLDc_3"/>
    <property type="match status" value="1"/>
</dbReference>
<feature type="domain" description="PLD phosphodiesterase" evidence="3">
    <location>
        <begin position="272"/>
        <end position="299"/>
    </location>
</feature>
<protein>
    <recommendedName>
        <fullName evidence="3">PLD phosphodiesterase domain-containing protein</fullName>
    </recommendedName>
</protein>
<keyword evidence="2" id="KW-0812">Transmembrane</keyword>
<dbReference type="Gene3D" id="3.30.870.10">
    <property type="entry name" value="Endonuclease Chain A"/>
    <property type="match status" value="2"/>
</dbReference>
<evidence type="ECO:0000313" key="4">
    <source>
        <dbReference type="EMBL" id="KAK6760378.1"/>
    </source>
</evidence>
<organism evidence="4 5">
    <name type="scientific">Necator americanus</name>
    <name type="common">Human hookworm</name>
    <dbReference type="NCBI Taxonomy" id="51031"/>
    <lineage>
        <taxon>Eukaryota</taxon>
        <taxon>Metazoa</taxon>
        <taxon>Ecdysozoa</taxon>
        <taxon>Nematoda</taxon>
        <taxon>Chromadorea</taxon>
        <taxon>Rhabditida</taxon>
        <taxon>Rhabditina</taxon>
        <taxon>Rhabditomorpha</taxon>
        <taxon>Strongyloidea</taxon>
        <taxon>Ancylostomatidae</taxon>
        <taxon>Bunostominae</taxon>
        <taxon>Necator</taxon>
    </lineage>
</organism>
<keyword evidence="2" id="KW-0472">Membrane</keyword>
<dbReference type="Proteomes" id="UP001303046">
    <property type="component" value="Unassembled WGS sequence"/>
</dbReference>
<dbReference type="InterPro" id="IPR050874">
    <property type="entry name" value="Diverse_PLD-related"/>
</dbReference>
<evidence type="ECO:0000256" key="1">
    <source>
        <dbReference type="ARBA" id="ARBA00008664"/>
    </source>
</evidence>
<dbReference type="CDD" id="cd09106">
    <property type="entry name" value="PLDc_vPLD3_4_5_like_1"/>
    <property type="match status" value="1"/>
</dbReference>
<evidence type="ECO:0000256" key="2">
    <source>
        <dbReference type="SAM" id="Phobius"/>
    </source>
</evidence>
<feature type="domain" description="PLD phosphodiesterase" evidence="3">
    <location>
        <begin position="482"/>
        <end position="508"/>
    </location>
</feature>